<gene>
    <name evidence="2" type="ORF">KOW79_013387</name>
</gene>
<dbReference type="EMBL" id="JAHKSW010000015">
    <property type="protein sequence ID" value="KAG7323685.1"/>
    <property type="molecule type" value="Genomic_DNA"/>
</dbReference>
<reference evidence="2 3" key="1">
    <citation type="submission" date="2021-06" db="EMBL/GenBank/DDBJ databases">
        <title>Chromosome-level genome assembly of the red-tail catfish (Hemibagrus wyckioides).</title>
        <authorList>
            <person name="Shao F."/>
        </authorList>
    </citation>
    <scope>NUCLEOTIDE SEQUENCE [LARGE SCALE GENOMIC DNA]</scope>
    <source>
        <strain evidence="2">EC202008001</strain>
        <tissue evidence="2">Blood</tissue>
    </source>
</reference>
<accession>A0A9D3NMH2</accession>
<sequence length="127" mass="13968">MATPTAAPMTRLRRLSREAASARKSSSPLGGMVPASVDGVVQKNTHWQCDRCVQWERGQRSARKISIQIMSGETGVTLDLGGFSRHEELEKKESEKCCRPVISTDTAEKVSHQDSLKVMNSVKARLA</sequence>
<organism evidence="2 3">
    <name type="scientific">Hemibagrus wyckioides</name>
    <dbReference type="NCBI Taxonomy" id="337641"/>
    <lineage>
        <taxon>Eukaryota</taxon>
        <taxon>Metazoa</taxon>
        <taxon>Chordata</taxon>
        <taxon>Craniata</taxon>
        <taxon>Vertebrata</taxon>
        <taxon>Euteleostomi</taxon>
        <taxon>Actinopterygii</taxon>
        <taxon>Neopterygii</taxon>
        <taxon>Teleostei</taxon>
        <taxon>Ostariophysi</taxon>
        <taxon>Siluriformes</taxon>
        <taxon>Bagridae</taxon>
        <taxon>Hemibagrus</taxon>
    </lineage>
</organism>
<evidence type="ECO:0000256" key="1">
    <source>
        <dbReference type="SAM" id="MobiDB-lite"/>
    </source>
</evidence>
<keyword evidence="3" id="KW-1185">Reference proteome</keyword>
<protein>
    <submittedName>
        <fullName evidence="2">Uncharacterized protein</fullName>
    </submittedName>
</protein>
<evidence type="ECO:0000313" key="3">
    <source>
        <dbReference type="Proteomes" id="UP000824219"/>
    </source>
</evidence>
<name>A0A9D3NMH2_9TELE</name>
<proteinExistence type="predicted"/>
<evidence type="ECO:0000313" key="2">
    <source>
        <dbReference type="EMBL" id="KAG7323685.1"/>
    </source>
</evidence>
<dbReference type="AlphaFoldDB" id="A0A9D3NMH2"/>
<comment type="caution">
    <text evidence="2">The sequence shown here is derived from an EMBL/GenBank/DDBJ whole genome shotgun (WGS) entry which is preliminary data.</text>
</comment>
<feature type="region of interest" description="Disordered" evidence="1">
    <location>
        <begin position="1"/>
        <end position="36"/>
    </location>
</feature>
<dbReference type="Proteomes" id="UP000824219">
    <property type="component" value="Linkage Group LG15"/>
</dbReference>